<protein>
    <submittedName>
        <fullName evidence="1">Uncharacterized protein</fullName>
    </submittedName>
</protein>
<dbReference type="RefSeq" id="WP_040820547.1">
    <property type="nucleotide sequence ID" value="NZ_JBIAQY010000008.1"/>
</dbReference>
<dbReference type="EMBL" id="JBIAQY010000008">
    <property type="protein sequence ID" value="MFF3570822.1"/>
    <property type="molecule type" value="Genomic_DNA"/>
</dbReference>
<sequence>MNELVCGDCWRRDHLTFAQRLDPAFIRHGSRSLCPEHRALRAELCRAAGPAHRRLPGPTENQAA</sequence>
<reference evidence="1 2" key="1">
    <citation type="submission" date="2024-10" db="EMBL/GenBank/DDBJ databases">
        <title>The Natural Products Discovery Center: Release of the First 8490 Sequenced Strains for Exploring Actinobacteria Biosynthetic Diversity.</title>
        <authorList>
            <person name="Kalkreuter E."/>
            <person name="Kautsar S.A."/>
            <person name="Yang D."/>
            <person name="Bader C.D."/>
            <person name="Teijaro C.N."/>
            <person name="Fluegel L."/>
            <person name="Davis C.M."/>
            <person name="Simpson J.R."/>
            <person name="Lauterbach L."/>
            <person name="Steele A.D."/>
            <person name="Gui C."/>
            <person name="Meng S."/>
            <person name="Li G."/>
            <person name="Viehrig K."/>
            <person name="Ye F."/>
            <person name="Su P."/>
            <person name="Kiefer A.F."/>
            <person name="Nichols A."/>
            <person name="Cepeda A.J."/>
            <person name="Yan W."/>
            <person name="Fan B."/>
            <person name="Jiang Y."/>
            <person name="Adhikari A."/>
            <person name="Zheng C.-J."/>
            <person name="Schuster L."/>
            <person name="Cowan T.M."/>
            <person name="Smanski M.J."/>
            <person name="Chevrette M.G."/>
            <person name="De Carvalho L.P.S."/>
            <person name="Shen B."/>
        </authorList>
    </citation>
    <scope>NUCLEOTIDE SEQUENCE [LARGE SCALE GENOMIC DNA]</scope>
    <source>
        <strain evidence="1 2">NPDC002593</strain>
    </source>
</reference>
<keyword evidence="2" id="KW-1185">Reference proteome</keyword>
<name>A0ABW6S3F2_9NOCA</name>
<organism evidence="1 2">
    <name type="scientific">Nocardia jiangxiensis</name>
    <dbReference type="NCBI Taxonomy" id="282685"/>
    <lineage>
        <taxon>Bacteria</taxon>
        <taxon>Bacillati</taxon>
        <taxon>Actinomycetota</taxon>
        <taxon>Actinomycetes</taxon>
        <taxon>Mycobacteriales</taxon>
        <taxon>Nocardiaceae</taxon>
        <taxon>Nocardia</taxon>
    </lineage>
</organism>
<accession>A0ABW6S3F2</accession>
<evidence type="ECO:0000313" key="2">
    <source>
        <dbReference type="Proteomes" id="UP001601992"/>
    </source>
</evidence>
<dbReference type="Proteomes" id="UP001601992">
    <property type="component" value="Unassembled WGS sequence"/>
</dbReference>
<gene>
    <name evidence="1" type="ORF">ACFYXQ_23850</name>
</gene>
<proteinExistence type="predicted"/>
<comment type="caution">
    <text evidence="1">The sequence shown here is derived from an EMBL/GenBank/DDBJ whole genome shotgun (WGS) entry which is preliminary data.</text>
</comment>
<evidence type="ECO:0000313" key="1">
    <source>
        <dbReference type="EMBL" id="MFF3570822.1"/>
    </source>
</evidence>